<accession>A0A645AYY0</accession>
<sequence length="107" mass="12228">MEMEIIGLQTINNRGNFSYSTVFEFYDRNGAGGIFIFGKIGMGRAGRVAMNRINFTVDTVQEGIHGMTPCRQQATSRFFFFNIPPVLPVRWPDTVVIINFRIMNFPQ</sequence>
<gene>
    <name evidence="1" type="ORF">SDC9_101504</name>
</gene>
<protein>
    <submittedName>
        <fullName evidence="1">Uncharacterized protein</fullName>
    </submittedName>
</protein>
<proteinExistence type="predicted"/>
<reference evidence="1" key="1">
    <citation type="submission" date="2019-08" db="EMBL/GenBank/DDBJ databases">
        <authorList>
            <person name="Kucharzyk K."/>
            <person name="Murdoch R.W."/>
            <person name="Higgins S."/>
            <person name="Loffler F."/>
        </authorList>
    </citation>
    <scope>NUCLEOTIDE SEQUENCE</scope>
</reference>
<evidence type="ECO:0000313" key="1">
    <source>
        <dbReference type="EMBL" id="MPM54724.1"/>
    </source>
</evidence>
<comment type="caution">
    <text evidence="1">The sequence shown here is derived from an EMBL/GenBank/DDBJ whole genome shotgun (WGS) entry which is preliminary data.</text>
</comment>
<dbReference type="EMBL" id="VSSQ01014932">
    <property type="protein sequence ID" value="MPM54724.1"/>
    <property type="molecule type" value="Genomic_DNA"/>
</dbReference>
<dbReference type="AlphaFoldDB" id="A0A645AYY0"/>
<name>A0A645AYY0_9ZZZZ</name>
<organism evidence="1">
    <name type="scientific">bioreactor metagenome</name>
    <dbReference type="NCBI Taxonomy" id="1076179"/>
    <lineage>
        <taxon>unclassified sequences</taxon>
        <taxon>metagenomes</taxon>
        <taxon>ecological metagenomes</taxon>
    </lineage>
</organism>